<dbReference type="Proteomes" id="UP001465976">
    <property type="component" value="Unassembled WGS sequence"/>
</dbReference>
<evidence type="ECO:0000313" key="3">
    <source>
        <dbReference type="Proteomes" id="UP001465976"/>
    </source>
</evidence>
<protein>
    <submittedName>
        <fullName evidence="2">Uncharacterized protein</fullName>
    </submittedName>
</protein>
<gene>
    <name evidence="2" type="ORF">V5O48_003633</name>
</gene>
<sequence length="471" mass="52414">MAIGARIVVNKARTDVPPTALDGKTGAFVANECFFVTLPTSEKIYQPLLDQRELYLRSDYHFGPEDPLLYPQPFLPSRCHHAAIPRQPLDASDPLAKWWESLPFEVFRLETGGAVKGLSKWKRDSLGSYQQDLDSISRRVETYRGERETLGREPNGLVTALDQQLRRSLSHLTSLLLPFHRAVRRWYLELLRALDWVEFYKPVMDAVSWSSPHSREKASKAMGAFLHHVHDCEFFFSVGLPFWYIRPTSDHINARIDCEGLLCTPATEAIVQDGFPSHPRVIIYTGTLANVKRVAAIEKWAYSMVDSGNPFDYTSTNPDGLPEASSSSSASSSPLAGPSSVPDPASSVGASRSSKGKGKGKGSKPYDGSKHQKGPQPPQRDKFAEIPGDCTLAVLEVWTNAVKSIDQSRHPAKGTVKNAGYAFPDPGMILFAPPEQRAKMMKTWLRFRSALTFWHMMDPPCLASSAWSSHQ</sequence>
<keyword evidence="3" id="KW-1185">Reference proteome</keyword>
<evidence type="ECO:0000313" key="2">
    <source>
        <dbReference type="EMBL" id="KAL0578355.1"/>
    </source>
</evidence>
<evidence type="ECO:0000256" key="1">
    <source>
        <dbReference type="SAM" id="MobiDB-lite"/>
    </source>
</evidence>
<proteinExistence type="predicted"/>
<name>A0ABR3FSB8_9AGAR</name>
<organism evidence="2 3">
    <name type="scientific">Marasmius crinis-equi</name>
    <dbReference type="NCBI Taxonomy" id="585013"/>
    <lineage>
        <taxon>Eukaryota</taxon>
        <taxon>Fungi</taxon>
        <taxon>Dikarya</taxon>
        <taxon>Basidiomycota</taxon>
        <taxon>Agaricomycotina</taxon>
        <taxon>Agaricomycetes</taxon>
        <taxon>Agaricomycetidae</taxon>
        <taxon>Agaricales</taxon>
        <taxon>Marasmiineae</taxon>
        <taxon>Marasmiaceae</taxon>
        <taxon>Marasmius</taxon>
    </lineage>
</organism>
<dbReference type="EMBL" id="JBAHYK010000103">
    <property type="protein sequence ID" value="KAL0578355.1"/>
    <property type="molecule type" value="Genomic_DNA"/>
</dbReference>
<accession>A0ABR3FSB8</accession>
<feature type="compositionally biased region" description="Low complexity" evidence="1">
    <location>
        <begin position="320"/>
        <end position="353"/>
    </location>
</feature>
<comment type="caution">
    <text evidence="2">The sequence shown here is derived from an EMBL/GenBank/DDBJ whole genome shotgun (WGS) entry which is preliminary data.</text>
</comment>
<feature type="region of interest" description="Disordered" evidence="1">
    <location>
        <begin position="314"/>
        <end position="384"/>
    </location>
</feature>
<reference evidence="2 3" key="1">
    <citation type="submission" date="2024-02" db="EMBL/GenBank/DDBJ databases">
        <title>A draft genome for the cacao thread blight pathogen Marasmius crinis-equi.</title>
        <authorList>
            <person name="Cohen S.P."/>
            <person name="Baruah I.K."/>
            <person name="Amoako-Attah I."/>
            <person name="Bukari Y."/>
            <person name="Meinhardt L.W."/>
            <person name="Bailey B.A."/>
        </authorList>
    </citation>
    <scope>NUCLEOTIDE SEQUENCE [LARGE SCALE GENOMIC DNA]</scope>
    <source>
        <strain evidence="2 3">GH-76</strain>
    </source>
</reference>